<dbReference type="EMBL" id="VUNC01000002">
    <property type="protein sequence ID" value="MST72127.1"/>
    <property type="molecule type" value="Genomic_DNA"/>
</dbReference>
<organism evidence="2 3">
    <name type="scientific">Olsenella porci</name>
    <dbReference type="NCBI Taxonomy" id="2652279"/>
    <lineage>
        <taxon>Bacteria</taxon>
        <taxon>Bacillati</taxon>
        <taxon>Actinomycetota</taxon>
        <taxon>Coriobacteriia</taxon>
        <taxon>Coriobacteriales</taxon>
        <taxon>Atopobiaceae</taxon>
        <taxon>Olsenella</taxon>
    </lineage>
</organism>
<proteinExistence type="predicted"/>
<keyword evidence="2" id="KW-0808">Transferase</keyword>
<dbReference type="PANTHER" id="PTHR22916">
    <property type="entry name" value="GLYCOSYLTRANSFERASE"/>
    <property type="match status" value="1"/>
</dbReference>
<dbReference type="PANTHER" id="PTHR22916:SF3">
    <property type="entry name" value="UDP-GLCNAC:BETAGAL BETA-1,3-N-ACETYLGLUCOSAMINYLTRANSFERASE-LIKE PROTEIN 1"/>
    <property type="match status" value="1"/>
</dbReference>
<evidence type="ECO:0000259" key="1">
    <source>
        <dbReference type="Pfam" id="PF00535"/>
    </source>
</evidence>
<evidence type="ECO:0000313" key="3">
    <source>
        <dbReference type="Proteomes" id="UP000469325"/>
    </source>
</evidence>
<sequence length="375" mass="42571">MGQDIDVSVIVPCYNTERFLDQALSTAEMNDSCRLEIIAVNDGSTDGSLAIMREHAARDPRVRVIDKENSGYGANMNRGIREARGTYIGILEPDDYLRPHMFDTLFAAARRHNLPDMVKSPYIRVWMPTTPQEHLYNCSYYHRIKPVDQPFTLKDCPRLIQHHPSIWSAIYRKGFLEESGITFMEVPGAGWVDNPFLIQTCVLAKSIVYIDEPFYCYREDLPGSSSVLRKAGLSFERWNNMADLIERYGVTDRGILESFYVIGFRYAGGAIADFGLDEPQVREWVTQIFRRMDPTIVAGIVTLSGSFKKTYFELTGYDPVKFSDLPYVGSLVNEFFYSWDINGPSFALSRLGLFARRRAAEKGLAKPTSTHSASI</sequence>
<keyword evidence="3" id="KW-1185">Reference proteome</keyword>
<dbReference type="CDD" id="cd00761">
    <property type="entry name" value="Glyco_tranf_GTA_type"/>
    <property type="match status" value="1"/>
</dbReference>
<dbReference type="Proteomes" id="UP000469325">
    <property type="component" value="Unassembled WGS sequence"/>
</dbReference>
<name>A0A6N7X9P0_9ACTN</name>
<dbReference type="Pfam" id="PF00535">
    <property type="entry name" value="Glycos_transf_2"/>
    <property type="match status" value="1"/>
</dbReference>
<comment type="caution">
    <text evidence="2">The sequence shown here is derived from an EMBL/GenBank/DDBJ whole genome shotgun (WGS) entry which is preliminary data.</text>
</comment>
<dbReference type="InterPro" id="IPR029044">
    <property type="entry name" value="Nucleotide-diphossugar_trans"/>
</dbReference>
<dbReference type="InterPro" id="IPR001173">
    <property type="entry name" value="Glyco_trans_2-like"/>
</dbReference>
<dbReference type="Gene3D" id="3.90.550.10">
    <property type="entry name" value="Spore Coat Polysaccharide Biosynthesis Protein SpsA, Chain A"/>
    <property type="match status" value="1"/>
</dbReference>
<dbReference type="AlphaFoldDB" id="A0A6N7X9P0"/>
<dbReference type="RefSeq" id="WP_154433939.1">
    <property type="nucleotide sequence ID" value="NZ_VUNC01000002.1"/>
</dbReference>
<dbReference type="GO" id="GO:0016758">
    <property type="term" value="F:hexosyltransferase activity"/>
    <property type="evidence" value="ECO:0007669"/>
    <property type="project" value="UniProtKB-ARBA"/>
</dbReference>
<accession>A0A6N7X9P0</accession>
<feature type="domain" description="Glycosyltransferase 2-like" evidence="1">
    <location>
        <begin position="8"/>
        <end position="134"/>
    </location>
</feature>
<protein>
    <submittedName>
        <fullName evidence="2">Glycosyltransferase</fullName>
    </submittedName>
</protein>
<evidence type="ECO:0000313" key="2">
    <source>
        <dbReference type="EMBL" id="MST72127.1"/>
    </source>
</evidence>
<reference evidence="2 3" key="1">
    <citation type="submission" date="2019-08" db="EMBL/GenBank/DDBJ databases">
        <title>In-depth cultivation of the pig gut microbiome towards novel bacterial diversity and tailored functional studies.</title>
        <authorList>
            <person name="Wylensek D."/>
            <person name="Hitch T.C.A."/>
            <person name="Clavel T."/>
        </authorList>
    </citation>
    <scope>NUCLEOTIDE SEQUENCE [LARGE SCALE GENOMIC DNA]</scope>
    <source>
        <strain evidence="2 3">CA-Schmier-601-WT-1</strain>
    </source>
</reference>
<gene>
    <name evidence="2" type="ORF">FYJ68_03235</name>
</gene>
<dbReference type="SUPFAM" id="SSF53448">
    <property type="entry name" value="Nucleotide-diphospho-sugar transferases"/>
    <property type="match status" value="1"/>
</dbReference>